<keyword evidence="2" id="KW-0732">Signal</keyword>
<protein>
    <submittedName>
        <fullName evidence="3">AAA+ family ATPase</fullName>
    </submittedName>
</protein>
<evidence type="ECO:0000256" key="2">
    <source>
        <dbReference type="SAM" id="SignalP"/>
    </source>
</evidence>
<proteinExistence type="predicted"/>
<accession>A0ABU8BS30</accession>
<evidence type="ECO:0000313" key="3">
    <source>
        <dbReference type="EMBL" id="MEH7827063.1"/>
    </source>
</evidence>
<organism evidence="3 4">
    <name type="scientific">Gemmobacter denitrificans</name>
    <dbReference type="NCBI Taxonomy" id="3123040"/>
    <lineage>
        <taxon>Bacteria</taxon>
        <taxon>Pseudomonadati</taxon>
        <taxon>Pseudomonadota</taxon>
        <taxon>Alphaproteobacteria</taxon>
        <taxon>Rhodobacterales</taxon>
        <taxon>Paracoccaceae</taxon>
        <taxon>Gemmobacter</taxon>
    </lineage>
</organism>
<dbReference type="Proteomes" id="UP001431963">
    <property type="component" value="Unassembled WGS sequence"/>
</dbReference>
<name>A0ABU8BS30_9RHOB</name>
<comment type="caution">
    <text evidence="3">The sequence shown here is derived from an EMBL/GenBank/DDBJ whole genome shotgun (WGS) entry which is preliminary data.</text>
</comment>
<feature type="region of interest" description="Disordered" evidence="1">
    <location>
        <begin position="92"/>
        <end position="112"/>
    </location>
</feature>
<keyword evidence="4" id="KW-1185">Reference proteome</keyword>
<gene>
    <name evidence="3" type="ORF">V6590_02775</name>
</gene>
<feature type="chain" id="PRO_5045058430" evidence="2">
    <location>
        <begin position="20"/>
        <end position="112"/>
    </location>
</feature>
<evidence type="ECO:0000256" key="1">
    <source>
        <dbReference type="SAM" id="MobiDB-lite"/>
    </source>
</evidence>
<dbReference type="EMBL" id="JBALHR010000001">
    <property type="protein sequence ID" value="MEH7827063.1"/>
    <property type="molecule type" value="Genomic_DNA"/>
</dbReference>
<sequence length="112" mass="12646">MIRWCAPLLLVITLGPAAAQETSEPAPQEEEGFSLMQRGAELLLRGLMEDVEPHLREMEQGLKEMEPALREMLALIDDLRNYEMPEKLPNGDIIMRRKPDLPAPPKSGEIDL</sequence>
<evidence type="ECO:0000313" key="4">
    <source>
        <dbReference type="Proteomes" id="UP001431963"/>
    </source>
</evidence>
<feature type="signal peptide" evidence="2">
    <location>
        <begin position="1"/>
        <end position="19"/>
    </location>
</feature>
<reference evidence="3" key="1">
    <citation type="submission" date="2024-02" db="EMBL/GenBank/DDBJ databases">
        <title>Genome sequences of strain Gemmobacter sp. JM10B15.</title>
        <authorList>
            <person name="Zhang M."/>
        </authorList>
    </citation>
    <scope>NUCLEOTIDE SEQUENCE</scope>
    <source>
        <strain evidence="3">JM10B15</strain>
    </source>
</reference>